<organism evidence="2 3">
    <name type="scientific">Cordylochernes scorpioides</name>
    <dbReference type="NCBI Taxonomy" id="51811"/>
    <lineage>
        <taxon>Eukaryota</taxon>
        <taxon>Metazoa</taxon>
        <taxon>Ecdysozoa</taxon>
        <taxon>Arthropoda</taxon>
        <taxon>Chelicerata</taxon>
        <taxon>Arachnida</taxon>
        <taxon>Pseudoscorpiones</taxon>
        <taxon>Cheliferoidea</taxon>
        <taxon>Chernetidae</taxon>
        <taxon>Cordylochernes</taxon>
    </lineage>
</organism>
<evidence type="ECO:0000313" key="3">
    <source>
        <dbReference type="Proteomes" id="UP001235939"/>
    </source>
</evidence>
<feature type="compositionally biased region" description="Basic and acidic residues" evidence="1">
    <location>
        <begin position="154"/>
        <end position="163"/>
    </location>
</feature>
<protein>
    <submittedName>
        <fullName evidence="2">Uncharacterized protein</fullName>
    </submittedName>
</protein>
<keyword evidence="3" id="KW-1185">Reference proteome</keyword>
<name>A0ABY6L2Y9_9ARAC</name>
<evidence type="ECO:0000313" key="2">
    <source>
        <dbReference type="EMBL" id="UYV75501.1"/>
    </source>
</evidence>
<sequence>MTIHPDGTRIYRTCNNCPGVELTPTHIFSCPVLATALQKIDMDPEQHCKRVTPTRYERLPNVASLSDHDDRADLSSMIRQMVREELQRALASPREEPEISAIEHMVQQEIEKNIAPISRGFPQNRAPRPLPSPRYEFQPRNFQPRPQQPKQVNGRRDTNEWRTTEGKPIYFHCGRPGPVVRYCRDRRIEYEGEQT</sequence>
<feature type="compositionally biased region" description="Low complexity" evidence="1">
    <location>
        <begin position="138"/>
        <end position="149"/>
    </location>
</feature>
<dbReference type="Proteomes" id="UP001235939">
    <property type="component" value="Chromosome 13"/>
</dbReference>
<proteinExistence type="predicted"/>
<dbReference type="EMBL" id="CP092875">
    <property type="protein sequence ID" value="UYV75501.1"/>
    <property type="molecule type" value="Genomic_DNA"/>
</dbReference>
<feature type="region of interest" description="Disordered" evidence="1">
    <location>
        <begin position="117"/>
        <end position="163"/>
    </location>
</feature>
<accession>A0ABY6L2Y9</accession>
<evidence type="ECO:0000256" key="1">
    <source>
        <dbReference type="SAM" id="MobiDB-lite"/>
    </source>
</evidence>
<reference evidence="2 3" key="1">
    <citation type="submission" date="2022-01" db="EMBL/GenBank/DDBJ databases">
        <title>A chromosomal length assembly of Cordylochernes scorpioides.</title>
        <authorList>
            <person name="Zeh D."/>
            <person name="Zeh J."/>
        </authorList>
    </citation>
    <scope>NUCLEOTIDE SEQUENCE [LARGE SCALE GENOMIC DNA]</scope>
    <source>
        <strain evidence="2">IN4F17</strain>
        <tissue evidence="2">Whole Body</tissue>
    </source>
</reference>
<gene>
    <name evidence="2" type="ORF">LAZ67_13000418</name>
</gene>